<dbReference type="EMBL" id="GIFC01001414">
    <property type="protein sequence ID" value="MXU83497.1"/>
    <property type="molecule type" value="Transcribed_RNA"/>
</dbReference>
<protein>
    <submittedName>
        <fullName evidence="2">Putative secreted protein</fullName>
    </submittedName>
</protein>
<evidence type="ECO:0000256" key="1">
    <source>
        <dbReference type="SAM" id="SignalP"/>
    </source>
</evidence>
<reference evidence="2" key="1">
    <citation type="submission" date="2019-12" db="EMBL/GenBank/DDBJ databases">
        <title>An insight into the sialome of adult female Ixodes ricinus ticks feeding for 6 days.</title>
        <authorList>
            <person name="Perner J."/>
            <person name="Ribeiro J.M.C."/>
        </authorList>
    </citation>
    <scope>NUCLEOTIDE SEQUENCE</scope>
    <source>
        <strain evidence="2">Semi-engorged</strain>
        <tissue evidence="2">Salivary glands</tissue>
    </source>
</reference>
<name>A0A6B0U2S9_IXORI</name>
<organism evidence="2">
    <name type="scientific">Ixodes ricinus</name>
    <name type="common">Common tick</name>
    <name type="synonym">Acarus ricinus</name>
    <dbReference type="NCBI Taxonomy" id="34613"/>
    <lineage>
        <taxon>Eukaryota</taxon>
        <taxon>Metazoa</taxon>
        <taxon>Ecdysozoa</taxon>
        <taxon>Arthropoda</taxon>
        <taxon>Chelicerata</taxon>
        <taxon>Arachnida</taxon>
        <taxon>Acari</taxon>
        <taxon>Parasitiformes</taxon>
        <taxon>Ixodida</taxon>
        <taxon>Ixodoidea</taxon>
        <taxon>Ixodidae</taxon>
        <taxon>Ixodinae</taxon>
        <taxon>Ixodes</taxon>
    </lineage>
</organism>
<accession>A0A6B0U2S9</accession>
<dbReference type="AlphaFoldDB" id="A0A6B0U2S9"/>
<feature type="signal peptide" evidence="1">
    <location>
        <begin position="1"/>
        <end position="24"/>
    </location>
</feature>
<sequence>MSWLRQCVPFFLCCYLQYSKECLAAVLFTAAIKGAQQRPSLQLNCGKKRQATMLQCVGPKVLPWSAFHDRPNTIL</sequence>
<proteinExistence type="predicted"/>
<feature type="chain" id="PRO_5025651018" evidence="1">
    <location>
        <begin position="25"/>
        <end position="75"/>
    </location>
</feature>
<evidence type="ECO:0000313" key="2">
    <source>
        <dbReference type="EMBL" id="MXU83497.1"/>
    </source>
</evidence>
<keyword evidence="1" id="KW-0732">Signal</keyword>